<sequence>MKLIKYLLILVIIVLLAVSFTPLKLYYAQIAKNLKPLQLQEISGSAIKGSAQTAKYMGMNLGQAKWLLYPSSYNAMTLNFEIRDKLYDFRGKFIKTIKSELLKDLTGTVDWALIEKNLYFKNGKVSGYLELDFSHIEVKQGVPQQIIGTAITKELKLLKPAKKNLGEIEVVFSSQNPQIIVGQVNSNSNVLNVSGAIYIHKNRRWEIKLTLLPMPGEYEIEYALQGIGDRRASGGRTLNMAGFY</sequence>
<feature type="transmembrane region" description="Helical" evidence="8">
    <location>
        <begin position="6"/>
        <end position="27"/>
    </location>
</feature>
<name>A0A3B0V965_9ZZZZ</name>
<dbReference type="GO" id="GO:0005886">
    <property type="term" value="C:plasma membrane"/>
    <property type="evidence" value="ECO:0007669"/>
    <property type="project" value="UniProtKB-SubCell"/>
</dbReference>
<evidence type="ECO:0000256" key="2">
    <source>
        <dbReference type="ARBA" id="ARBA00022448"/>
    </source>
</evidence>
<dbReference type="Pfam" id="PF01203">
    <property type="entry name" value="T2SSN"/>
    <property type="match status" value="1"/>
</dbReference>
<evidence type="ECO:0000256" key="4">
    <source>
        <dbReference type="ARBA" id="ARBA00022519"/>
    </source>
</evidence>
<evidence type="ECO:0000256" key="1">
    <source>
        <dbReference type="ARBA" id="ARBA00004533"/>
    </source>
</evidence>
<keyword evidence="7 8" id="KW-0472">Membrane</keyword>
<keyword evidence="4" id="KW-0997">Cell inner membrane</keyword>
<evidence type="ECO:0008006" key="10">
    <source>
        <dbReference type="Google" id="ProtNLM"/>
    </source>
</evidence>
<evidence type="ECO:0000256" key="6">
    <source>
        <dbReference type="ARBA" id="ARBA00022927"/>
    </source>
</evidence>
<dbReference type="GO" id="GO:0015628">
    <property type="term" value="P:protein secretion by the type II secretion system"/>
    <property type="evidence" value="ECO:0007669"/>
    <property type="project" value="InterPro"/>
</dbReference>
<dbReference type="GO" id="GO:0015627">
    <property type="term" value="C:type II protein secretion system complex"/>
    <property type="evidence" value="ECO:0007669"/>
    <property type="project" value="InterPro"/>
</dbReference>
<dbReference type="AlphaFoldDB" id="A0A3B0V965"/>
<keyword evidence="2" id="KW-0813">Transport</keyword>
<proteinExistence type="predicted"/>
<dbReference type="EMBL" id="UOEW01000078">
    <property type="protein sequence ID" value="VAW34677.1"/>
    <property type="molecule type" value="Genomic_DNA"/>
</dbReference>
<evidence type="ECO:0000256" key="5">
    <source>
        <dbReference type="ARBA" id="ARBA00022692"/>
    </source>
</evidence>
<protein>
    <recommendedName>
        <fullName evidence="10">General secretion pathway protein N</fullName>
    </recommendedName>
</protein>
<keyword evidence="8" id="KW-1133">Transmembrane helix</keyword>
<evidence type="ECO:0000313" key="9">
    <source>
        <dbReference type="EMBL" id="VAW34677.1"/>
    </source>
</evidence>
<accession>A0A3B0V965</accession>
<keyword evidence="5 8" id="KW-0812">Transmembrane</keyword>
<evidence type="ECO:0000256" key="8">
    <source>
        <dbReference type="SAM" id="Phobius"/>
    </source>
</evidence>
<evidence type="ECO:0000256" key="7">
    <source>
        <dbReference type="ARBA" id="ARBA00023136"/>
    </source>
</evidence>
<reference evidence="9" key="1">
    <citation type="submission" date="2018-06" db="EMBL/GenBank/DDBJ databases">
        <authorList>
            <person name="Zhirakovskaya E."/>
        </authorList>
    </citation>
    <scope>NUCLEOTIDE SEQUENCE</scope>
</reference>
<dbReference type="InterPro" id="IPR022792">
    <property type="entry name" value="T2SS_protein-GspN"/>
</dbReference>
<keyword evidence="6" id="KW-0653">Protein transport</keyword>
<organism evidence="9">
    <name type="scientific">hydrothermal vent metagenome</name>
    <dbReference type="NCBI Taxonomy" id="652676"/>
    <lineage>
        <taxon>unclassified sequences</taxon>
        <taxon>metagenomes</taxon>
        <taxon>ecological metagenomes</taxon>
    </lineage>
</organism>
<evidence type="ECO:0000256" key="3">
    <source>
        <dbReference type="ARBA" id="ARBA00022475"/>
    </source>
</evidence>
<comment type="subcellular location">
    <subcellularLocation>
        <location evidence="1">Cell inner membrane</location>
    </subcellularLocation>
</comment>
<keyword evidence="3" id="KW-1003">Cell membrane</keyword>
<gene>
    <name evidence="9" type="ORF">MNBD_GAMMA01-957</name>
</gene>